<organism evidence="1 2">
    <name type="scientific">Endozoicomonas elysicola</name>
    <dbReference type="NCBI Taxonomy" id="305900"/>
    <lineage>
        <taxon>Bacteria</taxon>
        <taxon>Pseudomonadati</taxon>
        <taxon>Pseudomonadota</taxon>
        <taxon>Gammaproteobacteria</taxon>
        <taxon>Oceanospirillales</taxon>
        <taxon>Endozoicomonadaceae</taxon>
        <taxon>Endozoicomonas</taxon>
    </lineage>
</organism>
<comment type="caution">
    <text evidence="1">The sequence shown here is derived from an EMBL/GenBank/DDBJ whole genome shotgun (WGS) entry which is preliminary data.</text>
</comment>
<dbReference type="Proteomes" id="UP000027997">
    <property type="component" value="Unassembled WGS sequence"/>
</dbReference>
<protein>
    <submittedName>
        <fullName evidence="1">Uncharacterized protein</fullName>
    </submittedName>
</protein>
<dbReference type="RefSeq" id="WP_020584598.1">
    <property type="nucleotide sequence ID" value="NZ_JOJP01000001.1"/>
</dbReference>
<dbReference type="EMBL" id="JOJP01000001">
    <property type="protein sequence ID" value="KEI69912.1"/>
    <property type="molecule type" value="Genomic_DNA"/>
</dbReference>
<proteinExistence type="predicted"/>
<dbReference type="AlphaFoldDB" id="A0A081K6Y6"/>
<evidence type="ECO:0000313" key="1">
    <source>
        <dbReference type="EMBL" id="KEI69912.1"/>
    </source>
</evidence>
<evidence type="ECO:0000313" key="2">
    <source>
        <dbReference type="Proteomes" id="UP000027997"/>
    </source>
</evidence>
<reference evidence="1 2" key="1">
    <citation type="submission" date="2014-06" db="EMBL/GenBank/DDBJ databases">
        <title>Whole Genome Sequences of Three Symbiotic Endozoicomonas Bacteria.</title>
        <authorList>
            <person name="Neave M.J."/>
            <person name="Apprill A."/>
            <person name="Voolstra C.R."/>
        </authorList>
    </citation>
    <scope>NUCLEOTIDE SEQUENCE [LARGE SCALE GENOMIC DNA]</scope>
    <source>
        <strain evidence="1 2">DSM 22380</strain>
    </source>
</reference>
<dbReference type="STRING" id="305900.GV64_03385"/>
<sequence>MSNTIHASTQTPQVNYCAPQNETEQNAKIKTRDKVLSLLTDELGEYATRSNQKSILEWVISELNTKQQGAEPKLRLVEDTSQTEPKVQATQKTELIEFPDEFPDHSDASLKECLKTNRQRIATYLVNENTFQNFLSACKAREIFPDGIEAEFCEQTLEGKAFELVDLMVTRCVSKYFDTGAAVFWLQQQDIFKK</sequence>
<name>A0A081K6Y6_9GAMM</name>
<gene>
    <name evidence="1" type="ORF">GV64_03385</name>
</gene>
<keyword evidence="2" id="KW-1185">Reference proteome</keyword>
<accession>A0A081K6Y6</accession>